<name>A0A975QMD1_9ACTN</name>
<reference evidence="2" key="1">
    <citation type="submission" date="2021-05" db="EMBL/GenBank/DDBJ databases">
        <authorList>
            <person name="Kaiqin L."/>
            <person name="Jian G."/>
        </authorList>
    </citation>
    <scope>NUCLEOTIDE SEQUENCE</scope>
    <source>
        <strain evidence="2">HDS5</strain>
    </source>
</reference>
<protein>
    <submittedName>
        <fullName evidence="2">Acyl carrier protein</fullName>
    </submittedName>
</protein>
<dbReference type="InterPro" id="IPR036736">
    <property type="entry name" value="ACP-like_sf"/>
</dbReference>
<dbReference type="SUPFAM" id="SSF47336">
    <property type="entry name" value="ACP-like"/>
    <property type="match status" value="1"/>
</dbReference>
<dbReference type="Gene3D" id="1.10.1200.10">
    <property type="entry name" value="ACP-like"/>
    <property type="match status" value="1"/>
</dbReference>
<dbReference type="PROSITE" id="PS50075">
    <property type="entry name" value="CARRIER"/>
    <property type="match status" value="1"/>
</dbReference>
<accession>A0A975QMD1</accession>
<dbReference type="Pfam" id="PF00550">
    <property type="entry name" value="PP-binding"/>
    <property type="match status" value="1"/>
</dbReference>
<proteinExistence type="predicted"/>
<dbReference type="InterPro" id="IPR009081">
    <property type="entry name" value="PP-bd_ACP"/>
</dbReference>
<dbReference type="KEGG" id="nec:KGD82_07245"/>
<sequence length="78" mass="8407">MDDAVTLGIIREAVDAVGMDLERDDLLQDVGVDSIAGYEIRLLVRERCGVEVPEEGFEDLGSVGDLLDLVRSQAAEAC</sequence>
<dbReference type="AlphaFoldDB" id="A0A975QMD1"/>
<evidence type="ECO:0000259" key="1">
    <source>
        <dbReference type="PROSITE" id="PS50075"/>
    </source>
</evidence>
<evidence type="ECO:0000313" key="2">
    <source>
        <dbReference type="EMBL" id="QVJ03200.1"/>
    </source>
</evidence>
<dbReference type="Proteomes" id="UP000682416">
    <property type="component" value="Chromosome"/>
</dbReference>
<feature type="domain" description="Carrier" evidence="1">
    <location>
        <begin position="1"/>
        <end position="74"/>
    </location>
</feature>
<keyword evidence="3" id="KW-1185">Reference proteome</keyword>
<gene>
    <name evidence="2" type="ORF">KGD82_07245</name>
</gene>
<evidence type="ECO:0000313" key="3">
    <source>
        <dbReference type="Proteomes" id="UP000682416"/>
    </source>
</evidence>
<organism evidence="2 3">
    <name type="scientific">Nocardiopsis eucommiae</name>
    <dbReference type="NCBI Taxonomy" id="2831970"/>
    <lineage>
        <taxon>Bacteria</taxon>
        <taxon>Bacillati</taxon>
        <taxon>Actinomycetota</taxon>
        <taxon>Actinomycetes</taxon>
        <taxon>Streptosporangiales</taxon>
        <taxon>Nocardiopsidaceae</taxon>
        <taxon>Nocardiopsis</taxon>
    </lineage>
</organism>
<dbReference type="EMBL" id="CP074402">
    <property type="protein sequence ID" value="QVJ03200.1"/>
    <property type="molecule type" value="Genomic_DNA"/>
</dbReference>